<reference evidence="1" key="1">
    <citation type="submission" date="2023-03" db="EMBL/GenBank/DDBJ databases">
        <title>Massive genome expansion in bonnet fungi (Mycena s.s.) driven by repeated elements and novel gene families across ecological guilds.</title>
        <authorList>
            <consortium name="Lawrence Berkeley National Laboratory"/>
            <person name="Harder C.B."/>
            <person name="Miyauchi S."/>
            <person name="Viragh M."/>
            <person name="Kuo A."/>
            <person name="Thoen E."/>
            <person name="Andreopoulos B."/>
            <person name="Lu D."/>
            <person name="Skrede I."/>
            <person name="Drula E."/>
            <person name="Henrissat B."/>
            <person name="Morin E."/>
            <person name="Kohler A."/>
            <person name="Barry K."/>
            <person name="LaButti K."/>
            <person name="Morin E."/>
            <person name="Salamov A."/>
            <person name="Lipzen A."/>
            <person name="Mereny Z."/>
            <person name="Hegedus B."/>
            <person name="Baldrian P."/>
            <person name="Stursova M."/>
            <person name="Weitz H."/>
            <person name="Taylor A."/>
            <person name="Grigoriev I.V."/>
            <person name="Nagy L.G."/>
            <person name="Martin F."/>
            <person name="Kauserud H."/>
        </authorList>
    </citation>
    <scope>NUCLEOTIDE SEQUENCE</scope>
    <source>
        <strain evidence="1">CBHHK002</strain>
    </source>
</reference>
<gene>
    <name evidence="1" type="ORF">DFH08DRAFT_962142</name>
</gene>
<evidence type="ECO:0000313" key="2">
    <source>
        <dbReference type="Proteomes" id="UP001218218"/>
    </source>
</evidence>
<dbReference type="AlphaFoldDB" id="A0AAD7EP92"/>
<name>A0AAD7EP92_9AGAR</name>
<sequence length="138" mass="15061">MPSWVSRASSPRSSLPLPRNMLFAHTIAAMKEAGKGPDALVTAKIATDLQDSICTENTEILSSAENEHVFLVYFFIFTMQEFAGELASLIDVMGQIYSLKQAWANHGEASVGHEHLIAARKLQGRVNGTEATVLSRNT</sequence>
<protein>
    <submittedName>
        <fullName evidence="1">Uncharacterized protein</fullName>
    </submittedName>
</protein>
<evidence type="ECO:0000313" key="1">
    <source>
        <dbReference type="EMBL" id="KAJ7344001.1"/>
    </source>
</evidence>
<comment type="caution">
    <text evidence="1">The sequence shown here is derived from an EMBL/GenBank/DDBJ whole genome shotgun (WGS) entry which is preliminary data.</text>
</comment>
<proteinExistence type="predicted"/>
<dbReference type="Proteomes" id="UP001218218">
    <property type="component" value="Unassembled WGS sequence"/>
</dbReference>
<organism evidence="1 2">
    <name type="scientific">Mycena albidolilacea</name>
    <dbReference type="NCBI Taxonomy" id="1033008"/>
    <lineage>
        <taxon>Eukaryota</taxon>
        <taxon>Fungi</taxon>
        <taxon>Dikarya</taxon>
        <taxon>Basidiomycota</taxon>
        <taxon>Agaricomycotina</taxon>
        <taxon>Agaricomycetes</taxon>
        <taxon>Agaricomycetidae</taxon>
        <taxon>Agaricales</taxon>
        <taxon>Marasmiineae</taxon>
        <taxon>Mycenaceae</taxon>
        <taxon>Mycena</taxon>
    </lineage>
</organism>
<accession>A0AAD7EP92</accession>
<dbReference type="EMBL" id="JARIHO010000022">
    <property type="protein sequence ID" value="KAJ7344001.1"/>
    <property type="molecule type" value="Genomic_DNA"/>
</dbReference>
<keyword evidence="2" id="KW-1185">Reference proteome</keyword>